<protein>
    <submittedName>
        <fullName evidence="1">EC1118_1D0_2201p</fullName>
    </submittedName>
</protein>
<evidence type="ECO:0000313" key="1">
    <source>
        <dbReference type="EMBL" id="CAY78492.1"/>
    </source>
</evidence>
<dbReference type="EMBL" id="FN393063">
    <property type="protein sequence ID" value="CAY78492.1"/>
    <property type="molecule type" value="Genomic_DNA"/>
</dbReference>
<accession>C8Z4Q3</accession>
<sequence>MPPIMLNRFTLRNFYLNLSLCKYVSTFKILFPKKRKLFQTSSNLSLCYSDIRRTSLSSKSASLELTTSSSSVLSPSSKYVFSFNSLKNGVFSKSSAELRF</sequence>
<name>C8Z4Q3_YEAS8</name>
<dbReference type="Proteomes" id="UP000000286">
    <property type="component" value="Chromosome IV"/>
</dbReference>
<gene>
    <name evidence="1" type="ORF">EC1118_1D0_2201g</name>
</gene>
<evidence type="ECO:0000313" key="2">
    <source>
        <dbReference type="Proteomes" id="UP000000286"/>
    </source>
</evidence>
<reference evidence="1 2" key="1">
    <citation type="journal article" date="2009" name="Proc. Natl. Acad. Sci. U.S.A.">
        <title>Eukaryote-to-eukaryote gene transfer events revealed by the genome sequence of the wine yeast Saccharomyces cerevisiae EC1118.</title>
        <authorList>
            <person name="Novo M."/>
            <person name="Bigey F."/>
            <person name="Beyne E."/>
            <person name="Galeote V."/>
            <person name="Gavory F."/>
            <person name="Mallet S."/>
            <person name="Cambot B."/>
            <person name="Legras J.L."/>
            <person name="Wincker P."/>
            <person name="Casaregola S."/>
            <person name="Dequin S."/>
        </authorList>
    </citation>
    <scope>NUCLEOTIDE SEQUENCE [LARGE SCALE GENOMIC DNA]</scope>
    <source>
        <strain evidence="2">Lalvin EC1118 / Prise de mousse</strain>
    </source>
</reference>
<dbReference type="AlphaFoldDB" id="C8Z4Q3"/>
<dbReference type="HOGENOM" id="CLU_2308246_0_0_1"/>
<organism evidence="1 2">
    <name type="scientific">Saccharomyces cerevisiae (strain Lalvin EC1118 / Prise de mousse)</name>
    <name type="common">Baker's yeast</name>
    <dbReference type="NCBI Taxonomy" id="643680"/>
    <lineage>
        <taxon>Eukaryota</taxon>
        <taxon>Fungi</taxon>
        <taxon>Dikarya</taxon>
        <taxon>Ascomycota</taxon>
        <taxon>Saccharomycotina</taxon>
        <taxon>Saccharomycetes</taxon>
        <taxon>Saccharomycetales</taxon>
        <taxon>Saccharomycetaceae</taxon>
        <taxon>Saccharomyces</taxon>
    </lineage>
</organism>
<proteinExistence type="predicted"/>